<dbReference type="Proteomes" id="UP000252884">
    <property type="component" value="Unassembled WGS sequence"/>
</dbReference>
<proteinExistence type="predicted"/>
<sequence>MNVRGLLHAAVRGFRGAGPDDSNGATGLAAYMSISPTSLSHKVAPSHPSAHCSPEEVVDICRLTGDHSPLQAMAFQLGYVLVPIESTGGMSAADACRIAASAKEFGEFLAEAATNAAAKGIKDADMVRITKEFAESMAAQAALFAHLQAAHDAGKPEGQRRRAVVDLRVHETT</sequence>
<dbReference type="RefSeq" id="WP_147282809.1">
    <property type="nucleotide sequence ID" value="NZ_QPJK01000002.1"/>
</dbReference>
<dbReference type="OrthoDB" id="6688863at2"/>
<keyword evidence="2" id="KW-1185">Reference proteome</keyword>
<name>A0A368Y0Q9_9BURK</name>
<evidence type="ECO:0000313" key="2">
    <source>
        <dbReference type="Proteomes" id="UP000252884"/>
    </source>
</evidence>
<accession>A0A368Y0Q9</accession>
<gene>
    <name evidence="1" type="ORF">DES41_102147</name>
</gene>
<dbReference type="AlphaFoldDB" id="A0A368Y0Q9"/>
<organism evidence="1 2">
    <name type="scientific">Pseudorhodoferax soli</name>
    <dbReference type="NCBI Taxonomy" id="545864"/>
    <lineage>
        <taxon>Bacteria</taxon>
        <taxon>Pseudomonadati</taxon>
        <taxon>Pseudomonadota</taxon>
        <taxon>Betaproteobacteria</taxon>
        <taxon>Burkholderiales</taxon>
        <taxon>Comamonadaceae</taxon>
    </lineage>
</organism>
<evidence type="ECO:0008006" key="3">
    <source>
        <dbReference type="Google" id="ProtNLM"/>
    </source>
</evidence>
<dbReference type="GO" id="GO:0003677">
    <property type="term" value="F:DNA binding"/>
    <property type="evidence" value="ECO:0007669"/>
    <property type="project" value="InterPro"/>
</dbReference>
<dbReference type="EMBL" id="QPJK01000002">
    <property type="protein sequence ID" value="RCW73833.1"/>
    <property type="molecule type" value="Genomic_DNA"/>
</dbReference>
<reference evidence="1 2" key="1">
    <citation type="submission" date="2018-07" db="EMBL/GenBank/DDBJ databases">
        <title>Genomic Encyclopedia of Type Strains, Phase IV (KMG-IV): sequencing the most valuable type-strain genomes for metagenomic binning, comparative biology and taxonomic classification.</title>
        <authorList>
            <person name="Goeker M."/>
        </authorList>
    </citation>
    <scope>NUCLEOTIDE SEQUENCE [LARGE SCALE GENOMIC DNA]</scope>
    <source>
        <strain evidence="1 2">DSM 21634</strain>
    </source>
</reference>
<comment type="caution">
    <text evidence="1">The sequence shown here is derived from an EMBL/GenBank/DDBJ whole genome shotgun (WGS) entry which is preliminary data.</text>
</comment>
<protein>
    <recommendedName>
        <fullName evidence="3">Phage regulatory protein CII</fullName>
    </recommendedName>
</protein>
<dbReference type="InterPro" id="IPR009679">
    <property type="entry name" value="Phage_186_CII-like"/>
</dbReference>
<dbReference type="Pfam" id="PF06892">
    <property type="entry name" value="Phage_CP76"/>
    <property type="match status" value="1"/>
</dbReference>
<evidence type="ECO:0000313" key="1">
    <source>
        <dbReference type="EMBL" id="RCW73833.1"/>
    </source>
</evidence>